<dbReference type="Proteomes" id="UP001518925">
    <property type="component" value="Unassembled WGS sequence"/>
</dbReference>
<keyword evidence="1" id="KW-1133">Transmembrane helix</keyword>
<name>A0ABS2DJS9_9BACI</name>
<dbReference type="RefSeq" id="WP_204203114.1">
    <property type="nucleotide sequence ID" value="NZ_JAFELM010000027.1"/>
</dbReference>
<evidence type="ECO:0000313" key="3">
    <source>
        <dbReference type="Proteomes" id="UP001518925"/>
    </source>
</evidence>
<dbReference type="EMBL" id="JAFELM010000027">
    <property type="protein sequence ID" value="MBM6617743.1"/>
    <property type="molecule type" value="Genomic_DNA"/>
</dbReference>
<gene>
    <name evidence="2" type="ORF">JR050_08690</name>
</gene>
<keyword evidence="1" id="KW-0472">Membrane</keyword>
<evidence type="ECO:0000256" key="1">
    <source>
        <dbReference type="SAM" id="Phobius"/>
    </source>
</evidence>
<keyword evidence="3" id="KW-1185">Reference proteome</keyword>
<comment type="caution">
    <text evidence="2">The sequence shown here is derived from an EMBL/GenBank/DDBJ whole genome shotgun (WGS) entry which is preliminary data.</text>
</comment>
<proteinExistence type="predicted"/>
<evidence type="ECO:0000313" key="2">
    <source>
        <dbReference type="EMBL" id="MBM6617743.1"/>
    </source>
</evidence>
<organism evidence="2 3">
    <name type="scientific">Bacillus suaedaesalsae</name>
    <dbReference type="NCBI Taxonomy" id="2810349"/>
    <lineage>
        <taxon>Bacteria</taxon>
        <taxon>Bacillati</taxon>
        <taxon>Bacillota</taxon>
        <taxon>Bacilli</taxon>
        <taxon>Bacillales</taxon>
        <taxon>Bacillaceae</taxon>
        <taxon>Bacillus</taxon>
    </lineage>
</organism>
<reference evidence="2 3" key="1">
    <citation type="submission" date="2021-02" db="EMBL/GenBank/DDBJ databases">
        <title>Bacillus sp. RD4P76, an endophyte from a halophyte.</title>
        <authorList>
            <person name="Sun J.-Q."/>
        </authorList>
    </citation>
    <scope>NUCLEOTIDE SEQUENCE [LARGE SCALE GENOMIC DNA]</scope>
    <source>
        <strain evidence="2 3">RD4P76</strain>
    </source>
</reference>
<accession>A0ABS2DJS9</accession>
<protein>
    <submittedName>
        <fullName evidence="2">Uncharacterized protein</fullName>
    </submittedName>
</protein>
<keyword evidence="1" id="KW-0812">Transmembrane</keyword>
<feature type="transmembrane region" description="Helical" evidence="1">
    <location>
        <begin position="26"/>
        <end position="47"/>
    </location>
</feature>
<sequence>MKYGLIISLVVFQLAGFYFLTQQQYIAAIVCFALNGLSLLVLLLLILRDRLKEKKEEDENDYRDY</sequence>